<dbReference type="Pfam" id="PF00732">
    <property type="entry name" value="GMC_oxred_N"/>
    <property type="match status" value="1"/>
</dbReference>
<dbReference type="PROSITE" id="PS00624">
    <property type="entry name" value="GMC_OXRED_2"/>
    <property type="match status" value="1"/>
</dbReference>
<dbReference type="InterPro" id="IPR000172">
    <property type="entry name" value="GMC_OxRdtase_N"/>
</dbReference>
<dbReference type="SUPFAM" id="SSF51905">
    <property type="entry name" value="FAD/NAD(P)-binding domain"/>
    <property type="match status" value="1"/>
</dbReference>
<sequence>MNQNAEFDYLVIGAGAAGCVVASRLSEDSDVSVCLLEAGGPDTHPLVHMPAGVAAMVPTSINNWQFQTVPQSGLNGRIGYQPRGKTLGGSSSINAMAYHRGHPLDFDRWAELGNPGWRYDEVLPLFKRAEHNEYFKDPLHGQDGPLNVRFHSSPNPFGETFVEAGIEAGYPACPDQNGATMEGFGRVQVMQKDGQRCSAAKAYLTPNRHRPNLTVETHAHATRILFDGKRAVGVEFMQNGVTRTLYARHELILSSGAFNSPHLLMLSGVGPKDQLLAFDIPVVHELPGVGQNLVDHIDYVHSYRVKSRQLIGLSLAGVWDMTKAAIRYWRKRSGPLTTNFAEACAFVKTAPELAQADIELALTIAMFADHGRTLYRGHGLSVHACLLHPKSIGQLTLASADPRVPPLIDPAFLTHRDDISTLIKGYRVIEKLMATPAFKAFNPQSVIDAPMNTDAEIEQVLRNRSDTLYHPVGTCKMGNDAMAVVDARLKVHGLEGLRVVDASIMPTIIGCSTTAATVMIGEQAAGFIRQDRETTLARDRHETHHPA</sequence>
<dbReference type="Pfam" id="PF05199">
    <property type="entry name" value="GMC_oxred_C"/>
    <property type="match status" value="1"/>
</dbReference>
<dbReference type="PROSITE" id="PS00623">
    <property type="entry name" value="GMC_OXRED_1"/>
    <property type="match status" value="1"/>
</dbReference>
<dbReference type="PANTHER" id="PTHR11552">
    <property type="entry name" value="GLUCOSE-METHANOL-CHOLINE GMC OXIDOREDUCTASE"/>
    <property type="match status" value="1"/>
</dbReference>
<evidence type="ECO:0000256" key="6">
    <source>
        <dbReference type="RuleBase" id="RU003968"/>
    </source>
</evidence>
<organism evidence="9 10">
    <name type="scientific">Pseudomonas fungipugnans</name>
    <dbReference type="NCBI Taxonomy" id="3024217"/>
    <lineage>
        <taxon>Bacteria</taxon>
        <taxon>Pseudomonadati</taxon>
        <taxon>Pseudomonadota</taxon>
        <taxon>Gammaproteobacteria</taxon>
        <taxon>Pseudomonadales</taxon>
        <taxon>Pseudomonadaceae</taxon>
        <taxon>Pseudomonas</taxon>
    </lineage>
</organism>
<dbReference type="InterPro" id="IPR007867">
    <property type="entry name" value="GMC_OxRtase_C"/>
</dbReference>
<keyword evidence="4 6" id="KW-0274">FAD</keyword>
<evidence type="ECO:0000256" key="2">
    <source>
        <dbReference type="ARBA" id="ARBA00010790"/>
    </source>
</evidence>
<reference evidence="9 10" key="1">
    <citation type="submission" date="2023-02" db="EMBL/GenBank/DDBJ databases">
        <title>Pseudomonas chrutzelriedensis sp. nov., a potently antifungal strain isolated from moss.</title>
        <authorList>
            <person name="Schnyder A."/>
            <person name="Kalawong R."/>
            <person name="Eberl L."/>
            <person name="Agnoli K."/>
        </authorList>
    </citation>
    <scope>NUCLEOTIDE SEQUENCE [LARGE SCALE GENOMIC DNA]</scope>
    <source>
        <strain evidence="9 10">681</strain>
    </source>
</reference>
<evidence type="ECO:0000259" key="7">
    <source>
        <dbReference type="PROSITE" id="PS00623"/>
    </source>
</evidence>
<feature type="domain" description="Glucose-methanol-choline oxidoreductase N-terminal" evidence="7">
    <location>
        <begin position="84"/>
        <end position="107"/>
    </location>
</feature>
<gene>
    <name evidence="9" type="ORF">POF45_02935</name>
</gene>
<dbReference type="PANTHER" id="PTHR11552:SF147">
    <property type="entry name" value="CHOLINE DEHYDROGENASE, MITOCHONDRIAL"/>
    <property type="match status" value="1"/>
</dbReference>
<keyword evidence="10" id="KW-1185">Reference proteome</keyword>
<dbReference type="PIRSF" id="PIRSF000137">
    <property type="entry name" value="Alcohol_oxidase"/>
    <property type="match status" value="1"/>
</dbReference>
<evidence type="ECO:0000256" key="4">
    <source>
        <dbReference type="ARBA" id="ARBA00022827"/>
    </source>
</evidence>
<evidence type="ECO:0000256" key="5">
    <source>
        <dbReference type="ARBA" id="ARBA00023002"/>
    </source>
</evidence>
<dbReference type="SUPFAM" id="SSF54373">
    <property type="entry name" value="FAD-linked reductases, C-terminal domain"/>
    <property type="match status" value="1"/>
</dbReference>
<comment type="similarity">
    <text evidence="2 6">Belongs to the GMC oxidoreductase family.</text>
</comment>
<name>A0ABT6QHN7_9PSED</name>
<comment type="cofactor">
    <cofactor evidence="1">
        <name>FAD</name>
        <dbReference type="ChEBI" id="CHEBI:57692"/>
    </cofactor>
</comment>
<dbReference type="EMBL" id="JARBWL010000001">
    <property type="protein sequence ID" value="MDI2590386.1"/>
    <property type="molecule type" value="Genomic_DNA"/>
</dbReference>
<proteinExistence type="inferred from homology"/>
<dbReference type="Gene3D" id="3.50.50.60">
    <property type="entry name" value="FAD/NAD(P)-binding domain"/>
    <property type="match status" value="1"/>
</dbReference>
<evidence type="ECO:0000256" key="3">
    <source>
        <dbReference type="ARBA" id="ARBA00022630"/>
    </source>
</evidence>
<evidence type="ECO:0000313" key="10">
    <source>
        <dbReference type="Proteomes" id="UP001159100"/>
    </source>
</evidence>
<dbReference type="RefSeq" id="WP_282315001.1">
    <property type="nucleotide sequence ID" value="NZ_JARBWL010000001.1"/>
</dbReference>
<dbReference type="InterPro" id="IPR012132">
    <property type="entry name" value="GMC_OxRdtase"/>
</dbReference>
<evidence type="ECO:0000256" key="1">
    <source>
        <dbReference type="ARBA" id="ARBA00001974"/>
    </source>
</evidence>
<protein>
    <submittedName>
        <fullName evidence="9">GMC family oxidoreductase N-terminal domain-containing protein</fullName>
    </submittedName>
</protein>
<evidence type="ECO:0000313" key="9">
    <source>
        <dbReference type="EMBL" id="MDI2590386.1"/>
    </source>
</evidence>
<accession>A0ABT6QHN7</accession>
<keyword evidence="3 6" id="KW-0285">Flavoprotein</keyword>
<dbReference type="Gene3D" id="3.30.560.10">
    <property type="entry name" value="Glucose Oxidase, domain 3"/>
    <property type="match status" value="1"/>
</dbReference>
<dbReference type="InterPro" id="IPR036188">
    <property type="entry name" value="FAD/NAD-bd_sf"/>
</dbReference>
<keyword evidence="5" id="KW-0560">Oxidoreductase</keyword>
<comment type="caution">
    <text evidence="9">The sequence shown here is derived from an EMBL/GenBank/DDBJ whole genome shotgun (WGS) entry which is preliminary data.</text>
</comment>
<feature type="domain" description="Glucose-methanol-choline oxidoreductase N-terminal" evidence="8">
    <location>
        <begin position="256"/>
        <end position="270"/>
    </location>
</feature>
<dbReference type="Proteomes" id="UP001159100">
    <property type="component" value="Unassembled WGS sequence"/>
</dbReference>
<evidence type="ECO:0000259" key="8">
    <source>
        <dbReference type="PROSITE" id="PS00624"/>
    </source>
</evidence>